<evidence type="ECO:0000256" key="1">
    <source>
        <dbReference type="ARBA" id="ARBA00004651"/>
    </source>
</evidence>
<dbReference type="Gene3D" id="1.20.1720.10">
    <property type="entry name" value="Multidrug resistance protein D"/>
    <property type="match status" value="1"/>
</dbReference>
<dbReference type="PANTHER" id="PTHR42718:SF46">
    <property type="entry name" value="BLR6921 PROTEIN"/>
    <property type="match status" value="1"/>
</dbReference>
<feature type="transmembrane region" description="Helical" evidence="7">
    <location>
        <begin position="259"/>
        <end position="283"/>
    </location>
</feature>
<dbReference type="SUPFAM" id="SSF103473">
    <property type="entry name" value="MFS general substrate transporter"/>
    <property type="match status" value="1"/>
</dbReference>
<dbReference type="InterPro" id="IPR011701">
    <property type="entry name" value="MFS"/>
</dbReference>
<keyword evidence="10" id="KW-1185">Reference proteome</keyword>
<comment type="subcellular location">
    <subcellularLocation>
        <location evidence="1">Cell membrane</location>
        <topology evidence="1">Multi-pass membrane protein</topology>
    </subcellularLocation>
</comment>
<feature type="transmembrane region" description="Helical" evidence="7">
    <location>
        <begin position="350"/>
        <end position="371"/>
    </location>
</feature>
<accession>A0ABR9JRW5</accession>
<feature type="transmembrane region" description="Helical" evidence="7">
    <location>
        <begin position="72"/>
        <end position="92"/>
    </location>
</feature>
<dbReference type="Pfam" id="PF07690">
    <property type="entry name" value="MFS_1"/>
    <property type="match status" value="1"/>
</dbReference>
<dbReference type="InterPro" id="IPR020846">
    <property type="entry name" value="MFS_dom"/>
</dbReference>
<keyword evidence="4 7" id="KW-0812">Transmembrane</keyword>
<feature type="domain" description="Major facilitator superfamily (MFS) profile" evidence="8">
    <location>
        <begin position="6"/>
        <end position="437"/>
    </location>
</feature>
<dbReference type="EMBL" id="JADBDZ010000001">
    <property type="protein sequence ID" value="MBE1533302.1"/>
    <property type="molecule type" value="Genomic_DNA"/>
</dbReference>
<dbReference type="RefSeq" id="WP_192759874.1">
    <property type="nucleotide sequence ID" value="NZ_JADBDZ010000001.1"/>
</dbReference>
<sequence>MPRRSPVPALTVAAFTAALAQTIVIAALPVLRAELHATSGGATWTLTAFMLAGAVATPIAGRLGDLHGHRRVLLGCLLLFAAGTAVAALAATAHSLGRLVAGRVLQGTSAGVFPLAFGIVRSAVPEPSKTIALLSAMFGIGGSAGMVVAGPIADVLGGPWLFWLTLALAAAALVLAVRLPPDPPVVPGRGRIDPVGAVLLSGTLVCLLLGISQSRVWSPLPVAALFAGAAVLLGAFVVAELRIRDPLVDLRTLRARTPLATNAATLVIAAAMFGAITLVPRFVQAPAPGFGLSGAASGLVMLPVAALMLVAGPAAARLRHRTALLAGTACAIGALVLLALAHGALWRFHVAGAVVGIGYGLAFAAIGNLVVRSAEPARTGMATGVNTIVRTVGAAVGAQAATAMVAAGGDYTVAFAAFAGVALAAFVLALAVPRRLPGARDIGSPRSANPQVRTLQ</sequence>
<comment type="caution">
    <text evidence="9">The sequence shown here is derived from an EMBL/GenBank/DDBJ whole genome shotgun (WGS) entry which is preliminary data.</text>
</comment>
<dbReference type="PROSITE" id="PS50850">
    <property type="entry name" value="MFS"/>
    <property type="match status" value="1"/>
</dbReference>
<evidence type="ECO:0000256" key="3">
    <source>
        <dbReference type="ARBA" id="ARBA00022475"/>
    </source>
</evidence>
<evidence type="ECO:0000256" key="6">
    <source>
        <dbReference type="ARBA" id="ARBA00023136"/>
    </source>
</evidence>
<organism evidence="9 10">
    <name type="scientific">Actinomadura algeriensis</name>
    <dbReference type="NCBI Taxonomy" id="1679523"/>
    <lineage>
        <taxon>Bacteria</taxon>
        <taxon>Bacillati</taxon>
        <taxon>Actinomycetota</taxon>
        <taxon>Actinomycetes</taxon>
        <taxon>Streptosporangiales</taxon>
        <taxon>Thermomonosporaceae</taxon>
        <taxon>Actinomadura</taxon>
    </lineage>
</organism>
<evidence type="ECO:0000256" key="7">
    <source>
        <dbReference type="SAM" id="Phobius"/>
    </source>
</evidence>
<dbReference type="Proteomes" id="UP000627838">
    <property type="component" value="Unassembled WGS sequence"/>
</dbReference>
<feature type="transmembrane region" description="Helical" evidence="7">
    <location>
        <begin position="159"/>
        <end position="180"/>
    </location>
</feature>
<reference evidence="9 10" key="1">
    <citation type="submission" date="2020-10" db="EMBL/GenBank/DDBJ databases">
        <title>Sequencing the genomes of 1000 actinobacteria strains.</title>
        <authorList>
            <person name="Klenk H.-P."/>
        </authorList>
    </citation>
    <scope>NUCLEOTIDE SEQUENCE [LARGE SCALE GENOMIC DNA]</scope>
    <source>
        <strain evidence="9 10">DSM 46744</strain>
    </source>
</reference>
<evidence type="ECO:0000259" key="8">
    <source>
        <dbReference type="PROSITE" id="PS50850"/>
    </source>
</evidence>
<name>A0ABR9JRW5_9ACTN</name>
<keyword evidence="3" id="KW-1003">Cell membrane</keyword>
<keyword evidence="5 7" id="KW-1133">Transmembrane helix</keyword>
<dbReference type="PANTHER" id="PTHR42718">
    <property type="entry name" value="MAJOR FACILITATOR SUPERFAMILY MULTIDRUG TRANSPORTER MFSC"/>
    <property type="match status" value="1"/>
</dbReference>
<protein>
    <submittedName>
        <fullName evidence="9">MFS family permease</fullName>
    </submittedName>
</protein>
<dbReference type="InterPro" id="IPR036259">
    <property type="entry name" value="MFS_trans_sf"/>
</dbReference>
<feature type="transmembrane region" description="Helical" evidence="7">
    <location>
        <begin position="323"/>
        <end position="344"/>
    </location>
</feature>
<gene>
    <name evidence="9" type="ORF">H4W34_003135</name>
</gene>
<evidence type="ECO:0000256" key="4">
    <source>
        <dbReference type="ARBA" id="ARBA00022692"/>
    </source>
</evidence>
<evidence type="ECO:0000313" key="10">
    <source>
        <dbReference type="Proteomes" id="UP000627838"/>
    </source>
</evidence>
<feature type="transmembrane region" description="Helical" evidence="7">
    <location>
        <begin position="413"/>
        <end position="432"/>
    </location>
</feature>
<feature type="transmembrane region" description="Helical" evidence="7">
    <location>
        <begin position="217"/>
        <end position="238"/>
    </location>
</feature>
<feature type="transmembrane region" description="Helical" evidence="7">
    <location>
        <begin position="289"/>
        <end position="311"/>
    </location>
</feature>
<feature type="transmembrane region" description="Helical" evidence="7">
    <location>
        <begin position="383"/>
        <end position="407"/>
    </location>
</feature>
<feature type="transmembrane region" description="Helical" evidence="7">
    <location>
        <begin position="42"/>
        <end position="60"/>
    </location>
</feature>
<feature type="transmembrane region" description="Helical" evidence="7">
    <location>
        <begin position="131"/>
        <end position="153"/>
    </location>
</feature>
<keyword evidence="2" id="KW-0813">Transport</keyword>
<feature type="transmembrane region" description="Helical" evidence="7">
    <location>
        <begin position="104"/>
        <end position="124"/>
    </location>
</feature>
<dbReference type="Gene3D" id="1.20.1250.20">
    <property type="entry name" value="MFS general substrate transporter like domains"/>
    <property type="match status" value="1"/>
</dbReference>
<evidence type="ECO:0000313" key="9">
    <source>
        <dbReference type="EMBL" id="MBE1533302.1"/>
    </source>
</evidence>
<proteinExistence type="predicted"/>
<evidence type="ECO:0000256" key="5">
    <source>
        <dbReference type="ARBA" id="ARBA00022989"/>
    </source>
</evidence>
<evidence type="ECO:0000256" key="2">
    <source>
        <dbReference type="ARBA" id="ARBA00022448"/>
    </source>
</evidence>
<feature type="transmembrane region" description="Helical" evidence="7">
    <location>
        <begin position="192"/>
        <end position="211"/>
    </location>
</feature>
<keyword evidence="6 7" id="KW-0472">Membrane</keyword>